<reference evidence="3 4" key="1">
    <citation type="submission" date="2017-10" db="EMBL/GenBank/DDBJ databases">
        <title>Novel microbial diversity and functional potential in the marine mammal oral microbiome.</title>
        <authorList>
            <person name="Dudek N.K."/>
            <person name="Sun C.L."/>
            <person name="Burstein D."/>
            <person name="Kantor R.S."/>
            <person name="Aliaga Goltsman D.S."/>
            <person name="Bik E.M."/>
            <person name="Thomas B.C."/>
            <person name="Banfield J.F."/>
            <person name="Relman D.A."/>
        </authorList>
    </citation>
    <scope>NUCLEOTIDE SEQUENCE [LARGE SCALE GENOMIC DNA]</scope>
    <source>
        <strain evidence="3">DOLJORAL78_47_21</strain>
    </source>
</reference>
<dbReference type="PANTHER" id="PTHR43156">
    <property type="entry name" value="STAGE II SPORULATION PROTEIN E-RELATED"/>
    <property type="match status" value="1"/>
</dbReference>
<sequence length="434" mass="47832">MTQGLLPTVLFYAIKFFSKHIYSLQVQSSGFNVFVHESSFISGCSMKQAYQTLLLVGQTDEAIDSIIDACNQADLPPIKISTAFNADYASELLSKHDFSLLIVAMSESLPFTQLKQLAEQHGSRPTMAVLSATMADDVLQALRSGACDVFVKAQIDAQAGDFAAAVCKLLHQARLIEKNFQYREALEKSLNELQIDQQAARQIQQNMLPDKTVTIGALTAQYLLIPSLYLSGDFVDVIRVDDSKTLFYLADVSGHGASSALVTVLLKNMTNRLLRNLRRKSSFDILSPVATLHRINTELLDTGLGKHVSMFLGIADDEQKTLTYAVGGHHPMPILTDEKGGRFLEGRGMPVGLFPEPVFDEQTIPLPDCYQITLFSDGVLEMLADNDMEAKEQRLLKAVLETKGGNPERIKQCVLPDIISDAPDDIAIMTICRQ</sequence>
<comment type="caution">
    <text evidence="3">The sequence shown here is derived from an EMBL/GenBank/DDBJ whole genome shotgun (WGS) entry which is preliminary data.</text>
</comment>
<feature type="domain" description="PPM-type phosphatase" evidence="2">
    <location>
        <begin position="210"/>
        <end position="433"/>
    </location>
</feature>
<dbReference type="Gene3D" id="3.60.40.10">
    <property type="entry name" value="PPM-type phosphatase domain"/>
    <property type="match status" value="1"/>
</dbReference>
<dbReference type="Pfam" id="PF07228">
    <property type="entry name" value="SpoIIE"/>
    <property type="match status" value="1"/>
</dbReference>
<dbReference type="STRING" id="207954.MED92_13938"/>
<dbReference type="InterPro" id="IPR011006">
    <property type="entry name" value="CheY-like_superfamily"/>
</dbReference>
<dbReference type="PANTHER" id="PTHR43156:SF2">
    <property type="entry name" value="STAGE II SPORULATION PROTEIN E"/>
    <property type="match status" value="1"/>
</dbReference>
<gene>
    <name evidence="3" type="ORF">CSA60_00205</name>
</gene>
<dbReference type="InterPro" id="IPR052016">
    <property type="entry name" value="Bact_Sigma-Reg"/>
</dbReference>
<dbReference type="SUPFAM" id="SSF52172">
    <property type="entry name" value="CheY-like"/>
    <property type="match status" value="1"/>
</dbReference>
<protein>
    <recommendedName>
        <fullName evidence="2">PPM-type phosphatase domain-containing protein</fullName>
    </recommendedName>
</protein>
<evidence type="ECO:0000313" key="4">
    <source>
        <dbReference type="Proteomes" id="UP000243469"/>
    </source>
</evidence>
<dbReference type="EMBL" id="PDSH01000003">
    <property type="protein sequence ID" value="PIE25542.1"/>
    <property type="molecule type" value="Genomic_DNA"/>
</dbReference>
<keyword evidence="1" id="KW-0378">Hydrolase</keyword>
<name>A0A2G6JSF9_NEPCE</name>
<dbReference type="SMART" id="SM00331">
    <property type="entry name" value="PP2C_SIG"/>
    <property type="match status" value="1"/>
</dbReference>
<dbReference type="Proteomes" id="UP000243469">
    <property type="component" value="Unassembled WGS sequence"/>
</dbReference>
<evidence type="ECO:0000313" key="3">
    <source>
        <dbReference type="EMBL" id="PIE25542.1"/>
    </source>
</evidence>
<dbReference type="InterPro" id="IPR036457">
    <property type="entry name" value="PPM-type-like_dom_sf"/>
</dbReference>
<organism evidence="3 4">
    <name type="scientific">Neptuniibacter caesariensis</name>
    <dbReference type="NCBI Taxonomy" id="207954"/>
    <lineage>
        <taxon>Bacteria</taxon>
        <taxon>Pseudomonadati</taxon>
        <taxon>Pseudomonadota</taxon>
        <taxon>Gammaproteobacteria</taxon>
        <taxon>Oceanospirillales</taxon>
        <taxon>Oceanospirillaceae</taxon>
        <taxon>Neptuniibacter</taxon>
    </lineage>
</organism>
<dbReference type="InterPro" id="IPR001932">
    <property type="entry name" value="PPM-type_phosphatase-like_dom"/>
</dbReference>
<accession>A0A2G6JSF9</accession>
<dbReference type="AlphaFoldDB" id="A0A2G6JSF9"/>
<evidence type="ECO:0000259" key="2">
    <source>
        <dbReference type="SMART" id="SM00331"/>
    </source>
</evidence>
<dbReference type="GO" id="GO:0016791">
    <property type="term" value="F:phosphatase activity"/>
    <property type="evidence" value="ECO:0007669"/>
    <property type="project" value="TreeGrafter"/>
</dbReference>
<evidence type="ECO:0000256" key="1">
    <source>
        <dbReference type="ARBA" id="ARBA00022801"/>
    </source>
</evidence>
<proteinExistence type="predicted"/>